<feature type="transmembrane region" description="Helical" evidence="1">
    <location>
        <begin position="66"/>
        <end position="87"/>
    </location>
</feature>
<dbReference type="HOGENOM" id="CLU_1168860_0_0_11"/>
<keyword evidence="1" id="KW-0812">Transmembrane</keyword>
<keyword evidence="1" id="KW-0472">Membrane</keyword>
<comment type="caution">
    <text evidence="2">The sequence shown here is derived from an EMBL/GenBank/DDBJ whole genome shotgun (WGS) entry which is preliminary data.</text>
</comment>
<evidence type="ECO:0000313" key="2">
    <source>
        <dbReference type="EMBL" id="EEP20692.1"/>
    </source>
</evidence>
<reference evidence="2" key="1">
    <citation type="submission" date="2009-04" db="EMBL/GenBank/DDBJ databases">
        <authorList>
            <person name="Weinstock G."/>
            <person name="Sodergren E."/>
            <person name="Clifton S."/>
            <person name="Fulton L."/>
            <person name="Fulton B."/>
            <person name="Courtney L."/>
            <person name="Fronick C."/>
            <person name="Harrison M."/>
            <person name="Strong C."/>
            <person name="Farmer C."/>
            <person name="Delahaunty K."/>
            <person name="Markovic C."/>
            <person name="Hall O."/>
            <person name="Minx P."/>
            <person name="Tomlinson C."/>
            <person name="Mitreva M."/>
            <person name="Nelson J."/>
            <person name="Hou S."/>
            <person name="Wollam A."/>
            <person name="Pepin K.H."/>
            <person name="Johnson M."/>
            <person name="Bhonagiri V."/>
            <person name="Nash W.E."/>
            <person name="Warren W."/>
            <person name="Chinwalla A."/>
            <person name="Mardis E.R."/>
            <person name="Wilson R.K."/>
        </authorList>
    </citation>
    <scope>NUCLEOTIDE SEQUENCE [LARGE SCALE GENOMIC DNA]</scope>
    <source>
        <strain evidence="2">DSM 20098</strain>
    </source>
</reference>
<feature type="transmembrane region" description="Helical" evidence="1">
    <location>
        <begin position="145"/>
        <end position="166"/>
    </location>
</feature>
<proteinExistence type="predicted"/>
<dbReference type="eggNOG" id="ENOG5030PNQ">
    <property type="taxonomic scope" value="Bacteria"/>
</dbReference>
<feature type="transmembrane region" description="Helical" evidence="1">
    <location>
        <begin position="108"/>
        <end position="133"/>
    </location>
</feature>
<evidence type="ECO:0000313" key="3">
    <source>
        <dbReference type="Proteomes" id="UP000006408"/>
    </source>
</evidence>
<feature type="transmembrane region" description="Helical" evidence="1">
    <location>
        <begin position="178"/>
        <end position="198"/>
    </location>
</feature>
<dbReference type="Proteomes" id="UP000006408">
    <property type="component" value="Unassembled WGS sequence"/>
</dbReference>
<feature type="transmembrane region" description="Helical" evidence="1">
    <location>
        <begin position="204"/>
        <end position="223"/>
    </location>
</feature>
<protein>
    <submittedName>
        <fullName evidence="2">Uncharacterized protein</fullName>
    </submittedName>
</protein>
<evidence type="ECO:0000256" key="1">
    <source>
        <dbReference type="SAM" id="Phobius"/>
    </source>
</evidence>
<dbReference type="EMBL" id="ABYS02000009">
    <property type="protein sequence ID" value="EEP20692.1"/>
    <property type="molecule type" value="Genomic_DNA"/>
</dbReference>
<keyword evidence="3" id="KW-1185">Reference proteome</keyword>
<name>C4FFZ6_9BIFI</name>
<sequence>MPRHPFYKGVHMKALLYRDLQLYKKPKYASFWLVTVFTAIIMEIWLGWMYEVGGGDVMPITAKQGLVDSMLCTSFFASVYTNSFLLIEDRHVGIIKILHQSGRGMNYYLLEKIGFTLPHNLLFVLVYIAVGIYMKLFYPSEVMCLLPTIGIAFMTSLTELSVANMLVFRLKDETDRNVVFLGLIICGLICIGVAFVPLFGFPVWLSAAILIGVGFVAYLYTFVTYKTEYVKTISVFA</sequence>
<keyword evidence="1" id="KW-1133">Transmembrane helix</keyword>
<feature type="transmembrane region" description="Helical" evidence="1">
    <location>
        <begin position="28"/>
        <end position="46"/>
    </location>
</feature>
<organism evidence="2 3">
    <name type="scientific">Bifidobacterium angulatum DSM 20098 = JCM 7096</name>
    <dbReference type="NCBI Taxonomy" id="518635"/>
    <lineage>
        <taxon>Bacteria</taxon>
        <taxon>Bacillati</taxon>
        <taxon>Actinomycetota</taxon>
        <taxon>Actinomycetes</taxon>
        <taxon>Bifidobacteriales</taxon>
        <taxon>Bifidobacteriaceae</taxon>
        <taxon>Bifidobacterium</taxon>
    </lineage>
</organism>
<accession>C4FFZ6</accession>
<gene>
    <name evidence="2" type="ORF">BIFANG_03261</name>
</gene>
<dbReference type="STRING" id="1683.Bang102_007920"/>
<dbReference type="AlphaFoldDB" id="C4FFZ6"/>